<dbReference type="Proteomes" id="UP000823598">
    <property type="component" value="Unassembled WGS sequence"/>
</dbReference>
<dbReference type="GO" id="GO:0015562">
    <property type="term" value="F:efflux transmembrane transporter activity"/>
    <property type="evidence" value="ECO:0007669"/>
    <property type="project" value="InterPro"/>
</dbReference>
<dbReference type="Gene3D" id="1.20.1600.10">
    <property type="entry name" value="Outer membrane efflux proteins (OEP)"/>
    <property type="match status" value="1"/>
</dbReference>
<evidence type="ECO:0000313" key="2">
    <source>
        <dbReference type="Proteomes" id="UP000823598"/>
    </source>
</evidence>
<dbReference type="InterPro" id="IPR010131">
    <property type="entry name" value="MdtP/NodT-like"/>
</dbReference>
<comment type="caution">
    <text evidence="1">The sequence shown here is derived from an EMBL/GenBank/DDBJ whole genome shotgun (WGS) entry which is preliminary data.</text>
</comment>
<dbReference type="PANTHER" id="PTHR30203:SF24">
    <property type="entry name" value="BLR4935 PROTEIN"/>
    <property type="match status" value="1"/>
</dbReference>
<dbReference type="EMBL" id="JADIMC010000036">
    <property type="protein sequence ID" value="MBO8475978.1"/>
    <property type="molecule type" value="Genomic_DNA"/>
</dbReference>
<accession>A0A9D9IQW6</accession>
<evidence type="ECO:0000313" key="1">
    <source>
        <dbReference type="EMBL" id="MBO8475978.1"/>
    </source>
</evidence>
<organism evidence="1 2">
    <name type="scientific">Candidatus Limisoma faecipullorum</name>
    <dbReference type="NCBI Taxonomy" id="2840854"/>
    <lineage>
        <taxon>Bacteria</taxon>
        <taxon>Pseudomonadati</taxon>
        <taxon>Bacteroidota</taxon>
        <taxon>Bacteroidia</taxon>
        <taxon>Bacteroidales</taxon>
        <taxon>Candidatus Limisoma</taxon>
    </lineage>
</organism>
<name>A0A9D9IQW6_9BACT</name>
<sequence>MRYGLLLSVVIVPLLSVANDGVMRQVFANNPDLQSARMTYEADALNLKAENNLADPEVELAYLFDRPGKGIELTVTEGIDWPGMYGARKKYIKHQITALEYVYQTKCVEISANVRSALIDLVDVNRRIALQKRILAEEEELLGILSEKYADREISIIEINKLRLELFDNKAVLKDLNVRKNVIVESLKTLNGGNELSGLDVDIADYDDRILDNVDSYLSDFRQYSPEYKVAMQQRIADNQAEKIAKFANFPGFTVGYKYKDEGGEQAHGFIVGMSIPVFSGRHKIRAAKHQSLATAYAADNVGLQEELRIRGDYASLLAQEEMIGKYRPLVLNDEYYRLLADALNAGQISLRDYIIEIRDITAATQRLYDMEYDFQTKYVDLTKYDILKDGSMSISE</sequence>
<reference evidence="1" key="1">
    <citation type="submission" date="2020-10" db="EMBL/GenBank/DDBJ databases">
        <authorList>
            <person name="Gilroy R."/>
        </authorList>
    </citation>
    <scope>NUCLEOTIDE SEQUENCE</scope>
    <source>
        <strain evidence="1">6919</strain>
    </source>
</reference>
<dbReference type="PANTHER" id="PTHR30203">
    <property type="entry name" value="OUTER MEMBRANE CATION EFFLUX PROTEIN"/>
    <property type="match status" value="1"/>
</dbReference>
<proteinExistence type="predicted"/>
<gene>
    <name evidence="1" type="ORF">IAB88_03180</name>
</gene>
<dbReference type="AlphaFoldDB" id="A0A9D9IQW6"/>
<reference evidence="1" key="2">
    <citation type="journal article" date="2021" name="PeerJ">
        <title>Extensive microbial diversity within the chicken gut microbiome revealed by metagenomics and culture.</title>
        <authorList>
            <person name="Gilroy R."/>
            <person name="Ravi A."/>
            <person name="Getino M."/>
            <person name="Pursley I."/>
            <person name="Horton D.L."/>
            <person name="Alikhan N.F."/>
            <person name="Baker D."/>
            <person name="Gharbi K."/>
            <person name="Hall N."/>
            <person name="Watson M."/>
            <person name="Adriaenssens E.M."/>
            <person name="Foster-Nyarko E."/>
            <person name="Jarju S."/>
            <person name="Secka A."/>
            <person name="Antonio M."/>
            <person name="Oren A."/>
            <person name="Chaudhuri R.R."/>
            <person name="La Ragione R."/>
            <person name="Hildebrand F."/>
            <person name="Pallen M.J."/>
        </authorList>
    </citation>
    <scope>NUCLEOTIDE SEQUENCE</scope>
    <source>
        <strain evidence="1">6919</strain>
    </source>
</reference>
<protein>
    <submittedName>
        <fullName evidence="1">TolC family protein</fullName>
    </submittedName>
</protein>
<dbReference type="SUPFAM" id="SSF56954">
    <property type="entry name" value="Outer membrane efflux proteins (OEP)"/>
    <property type="match status" value="1"/>
</dbReference>